<protein>
    <submittedName>
        <fullName evidence="2">Uncharacterized protein</fullName>
    </submittedName>
</protein>
<gene>
    <name evidence="2" type="ORF">JCM19239_7837</name>
</gene>
<accession>A0ABQ0JMJ7</accession>
<dbReference type="Proteomes" id="UP000029223">
    <property type="component" value="Unassembled WGS sequence"/>
</dbReference>
<reference evidence="3" key="2">
    <citation type="submission" date="2014-09" db="EMBL/GenBank/DDBJ databases">
        <authorList>
            <consortium name="NBRP consortium"/>
            <person name="Sawabe T."/>
            <person name="Meirelles P."/>
            <person name="Nakanishi M."/>
            <person name="Sayaka M."/>
            <person name="Hattori M."/>
            <person name="Ohkuma M."/>
        </authorList>
    </citation>
    <scope>NUCLEOTIDE SEQUENCE [LARGE SCALE GENOMIC DNA]</scope>
    <source>
        <strain evidence="3">JCM 19239</strain>
    </source>
</reference>
<comment type="caution">
    <text evidence="2">The sequence shown here is derived from an EMBL/GenBank/DDBJ whole genome shotgun (WGS) entry which is preliminary data.</text>
</comment>
<organism evidence="2 3">
    <name type="scientific">Vibrio variabilis</name>
    <dbReference type="NCBI Taxonomy" id="990271"/>
    <lineage>
        <taxon>Bacteria</taxon>
        <taxon>Pseudomonadati</taxon>
        <taxon>Pseudomonadota</taxon>
        <taxon>Gammaproteobacteria</taxon>
        <taxon>Vibrionales</taxon>
        <taxon>Vibrionaceae</taxon>
        <taxon>Vibrio</taxon>
    </lineage>
</organism>
<evidence type="ECO:0000313" key="3">
    <source>
        <dbReference type="Proteomes" id="UP000029223"/>
    </source>
</evidence>
<reference evidence="3" key="1">
    <citation type="submission" date="2014-09" db="EMBL/GenBank/DDBJ databases">
        <title>Vibrio variabilis JCM 19239. (C206) whole genome shotgun sequence.</title>
        <authorList>
            <person name="Sawabe T."/>
            <person name="Meirelles P."/>
            <person name="Nakanishi M."/>
            <person name="Sayaka M."/>
            <person name="Hattori M."/>
            <person name="Ohkuma M."/>
        </authorList>
    </citation>
    <scope>NUCLEOTIDE SEQUENCE [LARGE SCALE GENOMIC DNA]</scope>
    <source>
        <strain evidence="3">JCM 19239</strain>
    </source>
</reference>
<keyword evidence="1" id="KW-1133">Transmembrane helix</keyword>
<sequence length="53" mass="4978">MAAPLAVFVKPALAGAIVGGMGVVGGNPNAGFRAIAIGAFSGAVAGVLTPIWA</sequence>
<dbReference type="EMBL" id="BBMS01000079">
    <property type="protein sequence ID" value="GAL29968.1"/>
    <property type="molecule type" value="Genomic_DNA"/>
</dbReference>
<evidence type="ECO:0000256" key="1">
    <source>
        <dbReference type="SAM" id="Phobius"/>
    </source>
</evidence>
<name>A0ABQ0JMJ7_9VIBR</name>
<keyword evidence="1" id="KW-0812">Transmembrane</keyword>
<keyword evidence="3" id="KW-1185">Reference proteome</keyword>
<proteinExistence type="predicted"/>
<evidence type="ECO:0000313" key="2">
    <source>
        <dbReference type="EMBL" id="GAL29968.1"/>
    </source>
</evidence>
<keyword evidence="1" id="KW-0472">Membrane</keyword>
<feature type="transmembrane region" description="Helical" evidence="1">
    <location>
        <begin position="30"/>
        <end position="52"/>
    </location>
</feature>